<accession>A0A2S9IPS9</accession>
<name>A0A2S9IPS9_9HYPH</name>
<dbReference type="Proteomes" id="UP000239434">
    <property type="component" value="Unassembled WGS sequence"/>
</dbReference>
<organism evidence="1 2">
    <name type="scientific">Phyllobacterium phragmitis</name>
    <dbReference type="NCBI Taxonomy" id="2670329"/>
    <lineage>
        <taxon>Bacteria</taxon>
        <taxon>Pseudomonadati</taxon>
        <taxon>Pseudomonadota</taxon>
        <taxon>Alphaproteobacteria</taxon>
        <taxon>Hyphomicrobiales</taxon>
        <taxon>Phyllobacteriaceae</taxon>
        <taxon>Phyllobacterium</taxon>
    </lineage>
</organism>
<evidence type="ECO:0000313" key="2">
    <source>
        <dbReference type="Proteomes" id="UP000239434"/>
    </source>
</evidence>
<dbReference type="EMBL" id="PVBR01000011">
    <property type="protein sequence ID" value="PRD42520.1"/>
    <property type="molecule type" value="Genomic_DNA"/>
</dbReference>
<dbReference type="AlphaFoldDB" id="A0A2S9IPS9"/>
<reference evidence="1 2" key="1">
    <citation type="submission" date="2018-02" db="EMBL/GenBank/DDBJ databases">
        <title>The draft genome of Phyllobacterium sp. 1N-3.</title>
        <authorList>
            <person name="Liu L."/>
            <person name="Li L."/>
            <person name="Zhang X."/>
            <person name="Wang T."/>
            <person name="Liang L."/>
        </authorList>
    </citation>
    <scope>NUCLEOTIDE SEQUENCE [LARGE SCALE GENOMIC DNA]</scope>
    <source>
        <strain evidence="1 2">1N-3</strain>
    </source>
</reference>
<dbReference type="RefSeq" id="WP_105742852.1">
    <property type="nucleotide sequence ID" value="NZ_PVBR01000011.1"/>
</dbReference>
<protein>
    <submittedName>
        <fullName evidence="1">Uncharacterized protein</fullName>
    </submittedName>
</protein>
<keyword evidence="2" id="KW-1185">Reference proteome</keyword>
<evidence type="ECO:0000313" key="1">
    <source>
        <dbReference type="EMBL" id="PRD42520.1"/>
    </source>
</evidence>
<comment type="caution">
    <text evidence="1">The sequence shown here is derived from an EMBL/GenBank/DDBJ whole genome shotgun (WGS) entry which is preliminary data.</text>
</comment>
<proteinExistence type="predicted"/>
<gene>
    <name evidence="1" type="ORF">C5748_15540</name>
</gene>
<sequence length="99" mass="11470">MNDATFSELDAKLDELTRKLGSFASLHTSSTLTSAQTTEFTKLDERARQLQARLRVKLDNAHGVDWELLKLELQNDLVLLTNSFRHWAEHLDKRFNKTQ</sequence>